<keyword evidence="2" id="KW-1185">Reference proteome</keyword>
<reference evidence="2" key="1">
    <citation type="journal article" date="2023" name="G3 (Bethesda)">
        <title>Genome assembly and association tests identify interacting loci associated with vigor, precocity, and sex in interspecific pistachio rootstocks.</title>
        <authorList>
            <person name="Palmer W."/>
            <person name="Jacygrad E."/>
            <person name="Sagayaradj S."/>
            <person name="Cavanaugh K."/>
            <person name="Han R."/>
            <person name="Bertier L."/>
            <person name="Beede B."/>
            <person name="Kafkas S."/>
            <person name="Golino D."/>
            <person name="Preece J."/>
            <person name="Michelmore R."/>
        </authorList>
    </citation>
    <scope>NUCLEOTIDE SEQUENCE [LARGE SCALE GENOMIC DNA]</scope>
</reference>
<evidence type="ECO:0000313" key="2">
    <source>
        <dbReference type="Proteomes" id="UP001164250"/>
    </source>
</evidence>
<gene>
    <name evidence="1" type="ORF">Patl1_26603</name>
</gene>
<accession>A0ACC1B3H7</accession>
<proteinExistence type="predicted"/>
<organism evidence="1 2">
    <name type="scientific">Pistacia atlantica</name>
    <dbReference type="NCBI Taxonomy" id="434234"/>
    <lineage>
        <taxon>Eukaryota</taxon>
        <taxon>Viridiplantae</taxon>
        <taxon>Streptophyta</taxon>
        <taxon>Embryophyta</taxon>
        <taxon>Tracheophyta</taxon>
        <taxon>Spermatophyta</taxon>
        <taxon>Magnoliopsida</taxon>
        <taxon>eudicotyledons</taxon>
        <taxon>Gunneridae</taxon>
        <taxon>Pentapetalae</taxon>
        <taxon>rosids</taxon>
        <taxon>malvids</taxon>
        <taxon>Sapindales</taxon>
        <taxon>Anacardiaceae</taxon>
        <taxon>Pistacia</taxon>
    </lineage>
</organism>
<dbReference type="EMBL" id="CM047903">
    <property type="protein sequence ID" value="KAJ0093475.1"/>
    <property type="molecule type" value="Genomic_DNA"/>
</dbReference>
<name>A0ACC1B3H7_9ROSI</name>
<sequence length="227" mass="24773">MWGTNSQMLPHKSNGRKNHLLDKSAFSSPCGITNTREWPCILFPGKESCIITSGFGDDPIPRLRFEAPKVKDGKPVDSTPSNRTGNAPAMFDIEARGAVSTAINSSPPSKTANSEEESSGTKSGFSSFPAGAKLHLVMMMERRKLHQKMIIIMGLRCSQLVSFFYLFLSGYERLREVAWVMRAIGVVAMAFALVTAIGLHLPNELMIWGTFGVCALSALAIVCFALK</sequence>
<protein>
    <submittedName>
        <fullName evidence="1">Uncharacterized protein</fullName>
    </submittedName>
</protein>
<evidence type="ECO:0000313" key="1">
    <source>
        <dbReference type="EMBL" id="KAJ0093475.1"/>
    </source>
</evidence>
<dbReference type="Proteomes" id="UP001164250">
    <property type="component" value="Chromosome 7"/>
</dbReference>
<comment type="caution">
    <text evidence="1">The sequence shown here is derived from an EMBL/GenBank/DDBJ whole genome shotgun (WGS) entry which is preliminary data.</text>
</comment>